<keyword evidence="1" id="KW-0812">Transmembrane</keyword>
<evidence type="ECO:0000259" key="2">
    <source>
        <dbReference type="Pfam" id="PF13038"/>
    </source>
</evidence>
<evidence type="ECO:0000313" key="3">
    <source>
        <dbReference type="EMBL" id="MCE5171880.1"/>
    </source>
</evidence>
<proteinExistence type="predicted"/>
<accession>A0ABS8YMQ6</accession>
<sequence>MLKRYIAVTFMVAGMLYITYSPSAFGNAADIAIVNQLFLYSLIALVIGASSYVLHTGFLTPVLRGFAGLGSLFVQKSKALREENERLQSDSSLLAWKVSISRKLAAYALGGGSGMLIGSVSLLLFYF</sequence>
<feature type="transmembrane region" description="Helical" evidence="1">
    <location>
        <begin position="104"/>
        <end position="126"/>
    </location>
</feature>
<reference evidence="3 4" key="1">
    <citation type="submission" date="2021-11" db="EMBL/GenBank/DDBJ databases">
        <title>Draft genome sequence of Paenibacillus profundus YoMME, a new Gram-positive bacteria with exoelectrogenic properties.</title>
        <authorList>
            <person name="Hubenova Y."/>
            <person name="Hubenova E."/>
            <person name="Manasiev Y."/>
            <person name="Peykov S."/>
            <person name="Mitov M."/>
        </authorList>
    </citation>
    <scope>NUCLEOTIDE SEQUENCE [LARGE SCALE GENOMIC DNA]</scope>
    <source>
        <strain evidence="3 4">YoMME</strain>
    </source>
</reference>
<keyword evidence="4" id="KW-1185">Reference proteome</keyword>
<feature type="transmembrane region" description="Helical" evidence="1">
    <location>
        <begin position="38"/>
        <end position="59"/>
    </location>
</feature>
<dbReference type="EMBL" id="JAJNBZ010000021">
    <property type="protein sequence ID" value="MCE5171880.1"/>
    <property type="molecule type" value="Genomic_DNA"/>
</dbReference>
<dbReference type="InterPro" id="IPR025007">
    <property type="entry name" value="DUF3899"/>
</dbReference>
<name>A0ABS8YMQ6_9BACL</name>
<dbReference type="Proteomes" id="UP001199916">
    <property type="component" value="Unassembled WGS sequence"/>
</dbReference>
<feature type="domain" description="DUF3899" evidence="2">
    <location>
        <begin position="34"/>
        <end position="123"/>
    </location>
</feature>
<comment type="caution">
    <text evidence="3">The sequence shown here is derived from an EMBL/GenBank/DDBJ whole genome shotgun (WGS) entry which is preliminary data.</text>
</comment>
<evidence type="ECO:0000256" key="1">
    <source>
        <dbReference type="SAM" id="Phobius"/>
    </source>
</evidence>
<keyword evidence="1" id="KW-0472">Membrane</keyword>
<keyword evidence="1" id="KW-1133">Transmembrane helix</keyword>
<gene>
    <name evidence="3" type="ORF">LQV63_21605</name>
</gene>
<evidence type="ECO:0000313" key="4">
    <source>
        <dbReference type="Proteomes" id="UP001199916"/>
    </source>
</evidence>
<dbReference type="RefSeq" id="WP_019420925.1">
    <property type="nucleotide sequence ID" value="NZ_JAJNBZ010000021.1"/>
</dbReference>
<protein>
    <submittedName>
        <fullName evidence="3">DUF3899 domain-containing protein</fullName>
    </submittedName>
</protein>
<dbReference type="Pfam" id="PF13038">
    <property type="entry name" value="DUF3899"/>
    <property type="match status" value="1"/>
</dbReference>
<organism evidence="3 4">
    <name type="scientific">Paenibacillus profundus</name>
    <dbReference type="NCBI Taxonomy" id="1173085"/>
    <lineage>
        <taxon>Bacteria</taxon>
        <taxon>Bacillati</taxon>
        <taxon>Bacillota</taxon>
        <taxon>Bacilli</taxon>
        <taxon>Bacillales</taxon>
        <taxon>Paenibacillaceae</taxon>
        <taxon>Paenibacillus</taxon>
    </lineage>
</organism>